<name>A0ABT7PJF5_9BACT</name>
<dbReference type="RefSeq" id="WP_289164277.1">
    <property type="nucleotide sequence ID" value="NZ_JASZZN010000009.1"/>
</dbReference>
<dbReference type="EMBL" id="JASZZN010000009">
    <property type="protein sequence ID" value="MDM4016633.1"/>
    <property type="molecule type" value="Genomic_DNA"/>
</dbReference>
<proteinExistence type="predicted"/>
<gene>
    <name evidence="1" type="ORF">QTN89_14400</name>
</gene>
<reference evidence="1 2" key="1">
    <citation type="submission" date="2023-06" db="EMBL/GenBank/DDBJ databases">
        <title>Roseiconus lacunae JC819 isolated from Gulf of Mannar region, Tamil Nadu.</title>
        <authorList>
            <person name="Pk S."/>
            <person name="Ch S."/>
            <person name="Ch V.R."/>
        </authorList>
    </citation>
    <scope>NUCLEOTIDE SEQUENCE [LARGE SCALE GENOMIC DNA]</scope>
    <source>
        <strain evidence="1 2">JC819</strain>
    </source>
</reference>
<sequence length="209" mass="24081">MVSELINRFLEHPRRCWIVWGGAVAWGLFVTLPCWDWYCEKSSQVSSLKTELFETTLVSENIGVMEQRLRQLNQSEGTEIHLFDQAEADLFRERITELTFDHGCQLKRLSLSDSRTTPWVAELGLEKDRFDRTRDEDVDAMFDLETRLIHLAASGPLTKLTKLLVHLDTIEKFAVPTNLTIQREGENGQLALDIEISLYNLIPANDSRM</sequence>
<comment type="caution">
    <text evidence="1">The sequence shown here is derived from an EMBL/GenBank/DDBJ whole genome shotgun (WGS) entry which is preliminary data.</text>
</comment>
<protein>
    <submittedName>
        <fullName evidence="1">Uncharacterized protein</fullName>
    </submittedName>
</protein>
<evidence type="ECO:0000313" key="1">
    <source>
        <dbReference type="EMBL" id="MDM4016633.1"/>
    </source>
</evidence>
<organism evidence="1 2">
    <name type="scientific">Roseiconus lacunae</name>
    <dbReference type="NCBI Taxonomy" id="2605694"/>
    <lineage>
        <taxon>Bacteria</taxon>
        <taxon>Pseudomonadati</taxon>
        <taxon>Planctomycetota</taxon>
        <taxon>Planctomycetia</taxon>
        <taxon>Pirellulales</taxon>
        <taxon>Pirellulaceae</taxon>
        <taxon>Roseiconus</taxon>
    </lineage>
</organism>
<dbReference type="Proteomes" id="UP001239462">
    <property type="component" value="Unassembled WGS sequence"/>
</dbReference>
<evidence type="ECO:0000313" key="2">
    <source>
        <dbReference type="Proteomes" id="UP001239462"/>
    </source>
</evidence>
<keyword evidence="2" id="KW-1185">Reference proteome</keyword>
<accession>A0ABT7PJF5</accession>